<dbReference type="OMA" id="VGDHCRF"/>
<evidence type="ECO:0000256" key="2">
    <source>
        <dbReference type="ARBA" id="ARBA00023180"/>
    </source>
</evidence>
<keyword evidence="2" id="KW-0325">Glycoprotein</keyword>
<evidence type="ECO:0000256" key="4">
    <source>
        <dbReference type="SAM" id="Phobius"/>
    </source>
</evidence>
<dbReference type="InterPro" id="IPR008972">
    <property type="entry name" value="Cupredoxin"/>
</dbReference>
<dbReference type="SUPFAM" id="SSF49503">
    <property type="entry name" value="Cupredoxins"/>
    <property type="match status" value="1"/>
</dbReference>
<keyword evidence="5" id="KW-0732">Signal</keyword>
<keyword evidence="4" id="KW-0812">Transmembrane</keyword>
<keyword evidence="8" id="KW-1185">Reference proteome</keyword>
<dbReference type="Gramene" id="AUR62013334-RA">
    <property type="protein sequence ID" value="AUR62013334-RA:cds"/>
    <property type="gene ID" value="AUR62013334"/>
</dbReference>
<name>A0A803LH87_CHEQI</name>
<dbReference type="SMR" id="A0A803LH87"/>
<reference evidence="7" key="2">
    <citation type="submission" date="2021-03" db="UniProtKB">
        <authorList>
            <consortium name="EnsemblPlants"/>
        </authorList>
    </citation>
    <scope>IDENTIFICATION</scope>
</reference>
<dbReference type="RefSeq" id="XP_021760623.1">
    <property type="nucleotide sequence ID" value="XM_021904931.1"/>
</dbReference>
<dbReference type="PANTHER" id="PTHR33021:SF496">
    <property type="entry name" value="OS08G0482700 PROTEIN"/>
    <property type="match status" value="1"/>
</dbReference>
<feature type="compositionally biased region" description="Pro residues" evidence="3">
    <location>
        <begin position="144"/>
        <end position="156"/>
    </location>
</feature>
<evidence type="ECO:0000256" key="5">
    <source>
        <dbReference type="SAM" id="SignalP"/>
    </source>
</evidence>
<feature type="compositionally biased region" description="Low complexity" evidence="3">
    <location>
        <begin position="126"/>
        <end position="143"/>
    </location>
</feature>
<dbReference type="FunFam" id="2.60.40.420:FF:000034">
    <property type="entry name" value="Cupredoxin superfamily protein"/>
    <property type="match status" value="1"/>
</dbReference>
<dbReference type="PANTHER" id="PTHR33021">
    <property type="entry name" value="BLUE COPPER PROTEIN"/>
    <property type="match status" value="1"/>
</dbReference>
<keyword evidence="1" id="KW-1015">Disulfide bond</keyword>
<dbReference type="InterPro" id="IPR003245">
    <property type="entry name" value="Phytocyanin_dom"/>
</dbReference>
<feature type="signal peptide" evidence="5">
    <location>
        <begin position="1"/>
        <end position="25"/>
    </location>
</feature>
<dbReference type="InterPro" id="IPR039391">
    <property type="entry name" value="Phytocyanin-like"/>
</dbReference>
<keyword evidence="4" id="KW-1133">Transmembrane helix</keyword>
<dbReference type="GO" id="GO:0009055">
    <property type="term" value="F:electron transfer activity"/>
    <property type="evidence" value="ECO:0007669"/>
    <property type="project" value="InterPro"/>
</dbReference>
<keyword evidence="4" id="KW-0472">Membrane</keyword>
<accession>A0A803LH87</accession>
<evidence type="ECO:0000313" key="8">
    <source>
        <dbReference type="Proteomes" id="UP000596660"/>
    </source>
</evidence>
<dbReference type="GO" id="GO:0005886">
    <property type="term" value="C:plasma membrane"/>
    <property type="evidence" value="ECO:0007669"/>
    <property type="project" value="TreeGrafter"/>
</dbReference>
<evidence type="ECO:0000313" key="7">
    <source>
        <dbReference type="EnsemblPlants" id="AUR62013334-RA:cds"/>
    </source>
</evidence>
<dbReference type="KEGG" id="cqi:110725453"/>
<organism evidence="7 8">
    <name type="scientific">Chenopodium quinoa</name>
    <name type="common">Quinoa</name>
    <dbReference type="NCBI Taxonomy" id="63459"/>
    <lineage>
        <taxon>Eukaryota</taxon>
        <taxon>Viridiplantae</taxon>
        <taxon>Streptophyta</taxon>
        <taxon>Embryophyta</taxon>
        <taxon>Tracheophyta</taxon>
        <taxon>Spermatophyta</taxon>
        <taxon>Magnoliopsida</taxon>
        <taxon>eudicotyledons</taxon>
        <taxon>Gunneridae</taxon>
        <taxon>Pentapetalae</taxon>
        <taxon>Caryophyllales</taxon>
        <taxon>Chenopodiaceae</taxon>
        <taxon>Chenopodioideae</taxon>
        <taxon>Atripliceae</taxon>
        <taxon>Chenopodium</taxon>
    </lineage>
</organism>
<sequence>MAGAMSNVLVMVAVAIIMVSNGVVAETHIVGDKSGWTVPSPATLYSTWAAKQEFAIGDILAFQFAAPHNVAEVTKEGYEACDPGNAEVFAIGPKEITLNTTGPHYFICTFASHCVGGQKLVVTVGSTSDSSDAAPGPSTTASPSPAPSVAPPPPPSDVGSSPPMSVTSTFFSVSFIASIMALLF</sequence>
<dbReference type="Gene3D" id="2.60.40.420">
    <property type="entry name" value="Cupredoxins - blue copper proteins"/>
    <property type="match status" value="1"/>
</dbReference>
<evidence type="ECO:0000256" key="1">
    <source>
        <dbReference type="ARBA" id="ARBA00023157"/>
    </source>
</evidence>
<evidence type="ECO:0000259" key="6">
    <source>
        <dbReference type="PROSITE" id="PS51485"/>
    </source>
</evidence>
<feature type="region of interest" description="Disordered" evidence="3">
    <location>
        <begin position="126"/>
        <end position="162"/>
    </location>
</feature>
<dbReference type="EnsemblPlants" id="AUR62013334-RA">
    <property type="protein sequence ID" value="AUR62013334-RA:cds"/>
    <property type="gene ID" value="AUR62013334"/>
</dbReference>
<feature type="domain" description="Phytocyanin" evidence="6">
    <location>
        <begin position="26"/>
        <end position="126"/>
    </location>
</feature>
<proteinExistence type="predicted"/>
<protein>
    <recommendedName>
        <fullName evidence="6">Phytocyanin domain-containing protein</fullName>
    </recommendedName>
</protein>
<gene>
    <name evidence="7" type="primary">LOC110725453</name>
</gene>
<reference evidence="7" key="1">
    <citation type="journal article" date="2017" name="Nature">
        <title>The genome of Chenopodium quinoa.</title>
        <authorList>
            <person name="Jarvis D.E."/>
            <person name="Ho Y.S."/>
            <person name="Lightfoot D.J."/>
            <person name="Schmoeckel S.M."/>
            <person name="Li B."/>
            <person name="Borm T.J.A."/>
            <person name="Ohyanagi H."/>
            <person name="Mineta K."/>
            <person name="Michell C.T."/>
            <person name="Saber N."/>
            <person name="Kharbatia N.M."/>
            <person name="Rupper R.R."/>
            <person name="Sharp A.R."/>
            <person name="Dally N."/>
            <person name="Boughton B.A."/>
            <person name="Woo Y.H."/>
            <person name="Gao G."/>
            <person name="Schijlen E.G.W.M."/>
            <person name="Guo X."/>
            <person name="Momin A.A."/>
            <person name="Negrao S."/>
            <person name="Al-Babili S."/>
            <person name="Gehring C."/>
            <person name="Roessner U."/>
            <person name="Jung C."/>
            <person name="Murphy K."/>
            <person name="Arold S.T."/>
            <person name="Gojobori T."/>
            <person name="van der Linden C.G."/>
            <person name="van Loo E.N."/>
            <person name="Jellen E.N."/>
            <person name="Maughan P.J."/>
            <person name="Tester M."/>
        </authorList>
    </citation>
    <scope>NUCLEOTIDE SEQUENCE [LARGE SCALE GENOMIC DNA]</scope>
    <source>
        <strain evidence="7">cv. PI 614886</strain>
    </source>
</reference>
<dbReference type="OrthoDB" id="2015260at2759"/>
<dbReference type="AlphaFoldDB" id="A0A803LH87"/>
<feature type="chain" id="PRO_5030683676" description="Phytocyanin domain-containing protein" evidence="5">
    <location>
        <begin position="26"/>
        <end position="184"/>
    </location>
</feature>
<dbReference type="Pfam" id="PF02298">
    <property type="entry name" value="Cu_bind_like"/>
    <property type="match status" value="1"/>
</dbReference>
<dbReference type="Proteomes" id="UP000596660">
    <property type="component" value="Unplaced"/>
</dbReference>
<evidence type="ECO:0000256" key="3">
    <source>
        <dbReference type="SAM" id="MobiDB-lite"/>
    </source>
</evidence>
<dbReference type="GeneID" id="110725453"/>
<dbReference type="PROSITE" id="PS51485">
    <property type="entry name" value="PHYTOCYANIN"/>
    <property type="match status" value="1"/>
</dbReference>
<feature type="transmembrane region" description="Helical" evidence="4">
    <location>
        <begin position="164"/>
        <end position="183"/>
    </location>
</feature>